<keyword evidence="10" id="KW-0560">Oxidoreductase</keyword>
<evidence type="ECO:0000256" key="19">
    <source>
        <dbReference type="ARBA" id="ARBA00066484"/>
    </source>
</evidence>
<comment type="catalytic activity">
    <reaction evidence="13">
        <text>a 5,6-dihydrouridine in mRNA + NAD(+) = a uridine in mRNA + NADH + H(+)</text>
        <dbReference type="Rhea" id="RHEA:69851"/>
        <dbReference type="Rhea" id="RHEA-COMP:14658"/>
        <dbReference type="Rhea" id="RHEA-COMP:17789"/>
        <dbReference type="ChEBI" id="CHEBI:15378"/>
        <dbReference type="ChEBI" id="CHEBI:57540"/>
        <dbReference type="ChEBI" id="CHEBI:57945"/>
        <dbReference type="ChEBI" id="CHEBI:65315"/>
        <dbReference type="ChEBI" id="CHEBI:74443"/>
    </reaction>
    <physiologicalReaction direction="right-to-left" evidence="13">
        <dbReference type="Rhea" id="RHEA:69853"/>
    </physiologicalReaction>
</comment>
<dbReference type="GO" id="GO:0006397">
    <property type="term" value="P:mRNA processing"/>
    <property type="evidence" value="ECO:0007669"/>
    <property type="project" value="UniProtKB-KW"/>
</dbReference>
<accession>H2AWD0</accession>
<comment type="similarity">
    <text evidence="18">Belongs to the Dus family. Dus2 subfamily.</text>
</comment>
<dbReference type="InterPro" id="IPR052582">
    <property type="entry name" value="tRNA-DUS-like"/>
</dbReference>
<comment type="catalytic activity">
    <reaction evidence="15">
        <text>5,6-dihydrouridine(20) in tRNA + NADP(+) = uridine(20) in tRNA + NADPH + H(+)</text>
        <dbReference type="Rhea" id="RHEA:53336"/>
        <dbReference type="Rhea" id="RHEA-COMP:13533"/>
        <dbReference type="Rhea" id="RHEA-COMP:13534"/>
        <dbReference type="ChEBI" id="CHEBI:15378"/>
        <dbReference type="ChEBI" id="CHEBI:57783"/>
        <dbReference type="ChEBI" id="CHEBI:58349"/>
        <dbReference type="ChEBI" id="CHEBI:65315"/>
        <dbReference type="ChEBI" id="CHEBI:74443"/>
        <dbReference type="EC" id="1.3.1.91"/>
    </reaction>
    <physiologicalReaction direction="right-to-left" evidence="15">
        <dbReference type="Rhea" id="RHEA:53338"/>
    </physiologicalReaction>
</comment>
<dbReference type="RefSeq" id="XP_003957815.1">
    <property type="nucleotide sequence ID" value="XM_003957766.1"/>
</dbReference>
<comment type="catalytic activity">
    <reaction evidence="16">
        <text>5,6-dihydrouridine(20) in tRNA + NAD(+) = uridine(20) in tRNA + NADH + H(+)</text>
        <dbReference type="Rhea" id="RHEA:53340"/>
        <dbReference type="Rhea" id="RHEA-COMP:13533"/>
        <dbReference type="Rhea" id="RHEA-COMP:13534"/>
        <dbReference type="ChEBI" id="CHEBI:15378"/>
        <dbReference type="ChEBI" id="CHEBI:57540"/>
        <dbReference type="ChEBI" id="CHEBI:57945"/>
        <dbReference type="ChEBI" id="CHEBI:65315"/>
        <dbReference type="ChEBI" id="CHEBI:74443"/>
        <dbReference type="EC" id="1.3.1.91"/>
    </reaction>
    <physiologicalReaction direction="right-to-left" evidence="16">
        <dbReference type="Rhea" id="RHEA:53342"/>
    </physiologicalReaction>
</comment>
<keyword evidence="8" id="KW-0819">tRNA processing</keyword>
<dbReference type="STRING" id="1071382.H2AWD0"/>
<name>H2AWD0_KAZAF</name>
<evidence type="ECO:0000256" key="18">
    <source>
        <dbReference type="ARBA" id="ARBA00060762"/>
    </source>
</evidence>
<dbReference type="InterPro" id="IPR013785">
    <property type="entry name" value="Aldolase_TIM"/>
</dbReference>
<dbReference type="CDD" id="cd02801">
    <property type="entry name" value="DUS_like_FMN"/>
    <property type="match status" value="1"/>
</dbReference>
<comment type="catalytic activity">
    <reaction evidence="14">
        <text>a 5,6-dihydrouridine in mRNA + NADP(+) = a uridine in mRNA + NADPH + H(+)</text>
        <dbReference type="Rhea" id="RHEA:69855"/>
        <dbReference type="Rhea" id="RHEA-COMP:14658"/>
        <dbReference type="Rhea" id="RHEA-COMP:17789"/>
        <dbReference type="ChEBI" id="CHEBI:15378"/>
        <dbReference type="ChEBI" id="CHEBI:57783"/>
        <dbReference type="ChEBI" id="CHEBI:58349"/>
        <dbReference type="ChEBI" id="CHEBI:65315"/>
        <dbReference type="ChEBI" id="CHEBI:74443"/>
    </reaction>
    <physiologicalReaction direction="right-to-left" evidence="14">
        <dbReference type="Rhea" id="RHEA:69857"/>
    </physiologicalReaction>
</comment>
<dbReference type="KEGG" id="kaf:KAFR_0F00830"/>
<dbReference type="eggNOG" id="KOG2334">
    <property type="taxonomic scope" value="Eukaryota"/>
</dbReference>
<keyword evidence="12" id="KW-0539">Nucleus</keyword>
<evidence type="ECO:0000256" key="21">
    <source>
        <dbReference type="ARBA" id="ARBA00078340"/>
    </source>
</evidence>
<comment type="cofactor">
    <cofactor evidence="1">
        <name>FMN</name>
        <dbReference type="ChEBI" id="CHEBI:58210"/>
    </cofactor>
</comment>
<sequence>MVSYAGKLVLAPMVRAGELPTRLLALQNGADLVWSPEIIDKKLIATHRKINTKLKTIDYTISKDAKETLVFRTFPELESGKLIFQIGSGSPDLAVAASLKVINDVDGIDLNCGCPKHFSVHAGMGAALLRKPDLLCSILSHLVNKVGNPFNKPISCKIRILENSQDTLDLVSKICVTGIKNLTVHFRTPDMRNREAPNYEYIHDIYKICKTNNVSLTLNGSIKNRAHFNEIKKKYNFDTEISGMIADCAETNPTVFSEAPLYWPQVIKNFVQIATKFDNNFGNTKYMLGRLVPGKSVFHKTFTRSRNPSELNYIVDKLNLETGDLDDIDAINEYLDTCREEESKAKKLQNDANSRKRQQELATTQSPNEHGQKLKKVKEE</sequence>
<dbReference type="PANTHER" id="PTHR45936:SF1">
    <property type="entry name" value="TRNA-DIHYDROURIDINE(20) SYNTHASE [NAD(P)+]-LIKE"/>
    <property type="match status" value="1"/>
</dbReference>
<evidence type="ECO:0000259" key="23">
    <source>
        <dbReference type="Pfam" id="PF01207"/>
    </source>
</evidence>
<organism evidence="24 25">
    <name type="scientific">Kazachstania africana (strain ATCC 22294 / BCRC 22015 / CBS 2517 / CECT 1963 / NBRC 1671 / NRRL Y-8276)</name>
    <name type="common">Yeast</name>
    <name type="synonym">Kluyveromyces africanus</name>
    <dbReference type="NCBI Taxonomy" id="1071382"/>
    <lineage>
        <taxon>Eukaryota</taxon>
        <taxon>Fungi</taxon>
        <taxon>Dikarya</taxon>
        <taxon>Ascomycota</taxon>
        <taxon>Saccharomycotina</taxon>
        <taxon>Saccharomycetes</taxon>
        <taxon>Saccharomycetales</taxon>
        <taxon>Saccharomycetaceae</taxon>
        <taxon>Kazachstania</taxon>
    </lineage>
</organism>
<dbReference type="FunCoup" id="H2AWD0">
    <property type="interactions" value="887"/>
</dbReference>
<evidence type="ECO:0000313" key="25">
    <source>
        <dbReference type="Proteomes" id="UP000005220"/>
    </source>
</evidence>
<evidence type="ECO:0000256" key="9">
    <source>
        <dbReference type="ARBA" id="ARBA00022857"/>
    </source>
</evidence>
<evidence type="ECO:0000256" key="7">
    <source>
        <dbReference type="ARBA" id="ARBA00022664"/>
    </source>
</evidence>
<dbReference type="OrthoDB" id="10262250at2759"/>
<evidence type="ECO:0000256" key="16">
    <source>
        <dbReference type="ARBA" id="ARBA00052661"/>
    </source>
</evidence>
<evidence type="ECO:0000256" key="4">
    <source>
        <dbReference type="ARBA" id="ARBA00022490"/>
    </source>
</evidence>
<dbReference type="GO" id="GO:0005634">
    <property type="term" value="C:nucleus"/>
    <property type="evidence" value="ECO:0007669"/>
    <property type="project" value="UniProtKB-SubCell"/>
</dbReference>
<dbReference type="EMBL" id="HE650826">
    <property type="protein sequence ID" value="CCF58680.1"/>
    <property type="molecule type" value="Genomic_DNA"/>
</dbReference>
<keyword evidence="9" id="KW-0521">NADP</keyword>
<keyword evidence="25" id="KW-1185">Reference proteome</keyword>
<comment type="subcellular location">
    <subcellularLocation>
        <location evidence="3">Cytoplasm</location>
    </subcellularLocation>
    <subcellularLocation>
        <location evidence="2">Nucleus</location>
    </subcellularLocation>
</comment>
<evidence type="ECO:0000256" key="10">
    <source>
        <dbReference type="ARBA" id="ARBA00023002"/>
    </source>
</evidence>
<evidence type="ECO:0000256" key="20">
    <source>
        <dbReference type="ARBA" id="ARBA00072828"/>
    </source>
</evidence>
<evidence type="ECO:0000256" key="1">
    <source>
        <dbReference type="ARBA" id="ARBA00001917"/>
    </source>
</evidence>
<evidence type="ECO:0000256" key="15">
    <source>
        <dbReference type="ARBA" id="ARBA00052188"/>
    </source>
</evidence>
<dbReference type="SUPFAM" id="SSF51395">
    <property type="entry name" value="FMN-linked oxidoreductases"/>
    <property type="match status" value="1"/>
</dbReference>
<dbReference type="GO" id="GO:0050660">
    <property type="term" value="F:flavin adenine dinucleotide binding"/>
    <property type="evidence" value="ECO:0007669"/>
    <property type="project" value="InterPro"/>
</dbReference>
<keyword evidence="11" id="KW-0520">NAD</keyword>
<gene>
    <name evidence="24" type="primary">KAFR0F00830</name>
    <name evidence="24" type="ORF">KAFR_0F00830</name>
</gene>
<evidence type="ECO:0000256" key="6">
    <source>
        <dbReference type="ARBA" id="ARBA00022643"/>
    </source>
</evidence>
<evidence type="ECO:0000256" key="5">
    <source>
        <dbReference type="ARBA" id="ARBA00022630"/>
    </source>
</evidence>
<dbReference type="GeneID" id="13884148"/>
<dbReference type="PROSITE" id="PS01136">
    <property type="entry name" value="UPF0034"/>
    <property type="match status" value="1"/>
</dbReference>
<keyword evidence="5" id="KW-0285">Flavoprotein</keyword>
<evidence type="ECO:0000256" key="12">
    <source>
        <dbReference type="ARBA" id="ARBA00023242"/>
    </source>
</evidence>
<dbReference type="InParanoid" id="H2AWD0"/>
<dbReference type="GO" id="GO:0005737">
    <property type="term" value="C:cytoplasm"/>
    <property type="evidence" value="ECO:0007669"/>
    <property type="project" value="UniProtKB-SubCell"/>
</dbReference>
<evidence type="ECO:0000256" key="22">
    <source>
        <dbReference type="SAM" id="MobiDB-lite"/>
    </source>
</evidence>
<comment type="function">
    <text evidence="17">Catalyzes the NADPH-dependent synthesis of dihydrouridine, a modified base found in the D-loop of most tRNAs. Specifically modifies U20 in cytoplasmic tRNAs. Also able to mediate dihydrouridylation of some mRNAs, thereby affecting their translation.</text>
</comment>
<dbReference type="GO" id="GO:0102264">
    <property type="term" value="F:tRNA-dihydrouridine20 synthase activity"/>
    <property type="evidence" value="ECO:0007669"/>
    <property type="project" value="UniProtKB-EC"/>
</dbReference>
<protein>
    <recommendedName>
        <fullName evidence="20">tRNA-dihydrouridine(20) synthase [NAD(P)+]</fullName>
        <ecNumber evidence="19">1.3.1.91</ecNumber>
    </recommendedName>
    <alternativeName>
        <fullName evidence="21">tRNA-dihydrouridine synthase 2</fullName>
    </alternativeName>
</protein>
<evidence type="ECO:0000256" key="2">
    <source>
        <dbReference type="ARBA" id="ARBA00004123"/>
    </source>
</evidence>
<evidence type="ECO:0000256" key="17">
    <source>
        <dbReference type="ARBA" id="ARBA00057283"/>
    </source>
</evidence>
<evidence type="ECO:0000313" key="24">
    <source>
        <dbReference type="EMBL" id="CCF58680.1"/>
    </source>
</evidence>
<reference evidence="24 25" key="1">
    <citation type="journal article" date="2011" name="Proc. Natl. Acad. Sci. U.S.A.">
        <title>Evolutionary erosion of yeast sex chromosomes by mating-type switching accidents.</title>
        <authorList>
            <person name="Gordon J.L."/>
            <person name="Armisen D."/>
            <person name="Proux-Wera E."/>
            <person name="Oheigeartaigh S.S."/>
            <person name="Byrne K.P."/>
            <person name="Wolfe K.H."/>
        </authorList>
    </citation>
    <scope>NUCLEOTIDE SEQUENCE [LARGE SCALE GENOMIC DNA]</scope>
    <source>
        <strain evidence="25">ATCC 22294 / BCRC 22015 / CBS 2517 / CECT 1963 / NBRC 1671 / NRRL Y-8276</strain>
    </source>
</reference>
<dbReference type="FunFam" id="3.20.20.70:FF:000280">
    <property type="entry name" value="tRNA-dihydrouridine synthase"/>
    <property type="match status" value="1"/>
</dbReference>
<dbReference type="HOGENOM" id="CLU_013299_3_0_1"/>
<evidence type="ECO:0000256" key="14">
    <source>
        <dbReference type="ARBA" id="ARBA00049447"/>
    </source>
</evidence>
<keyword evidence="6" id="KW-0288">FMN</keyword>
<dbReference type="Proteomes" id="UP000005220">
    <property type="component" value="Chromosome 6"/>
</dbReference>
<evidence type="ECO:0000256" key="13">
    <source>
        <dbReference type="ARBA" id="ARBA00048342"/>
    </source>
</evidence>
<feature type="domain" description="DUS-like FMN-binding" evidence="23">
    <location>
        <begin position="32"/>
        <end position="303"/>
    </location>
</feature>
<dbReference type="Gene3D" id="3.20.20.70">
    <property type="entry name" value="Aldolase class I"/>
    <property type="match status" value="1"/>
</dbReference>
<dbReference type="InterPro" id="IPR035587">
    <property type="entry name" value="DUS-like_FMN-bd"/>
</dbReference>
<feature type="compositionally biased region" description="Polar residues" evidence="22">
    <location>
        <begin position="360"/>
        <end position="369"/>
    </location>
</feature>
<evidence type="ECO:0000256" key="8">
    <source>
        <dbReference type="ARBA" id="ARBA00022694"/>
    </source>
</evidence>
<dbReference type="Pfam" id="PF01207">
    <property type="entry name" value="Dus"/>
    <property type="match status" value="1"/>
</dbReference>
<keyword evidence="7" id="KW-0507">mRNA processing</keyword>
<keyword evidence="4" id="KW-0963">Cytoplasm</keyword>
<evidence type="ECO:0000256" key="3">
    <source>
        <dbReference type="ARBA" id="ARBA00004496"/>
    </source>
</evidence>
<feature type="compositionally biased region" description="Basic and acidic residues" evidence="22">
    <location>
        <begin position="342"/>
        <end position="359"/>
    </location>
</feature>
<dbReference type="PANTHER" id="PTHR45936">
    <property type="entry name" value="TRNA-DIHYDROURIDINE(20) SYNTHASE [NAD(P)+]-LIKE"/>
    <property type="match status" value="1"/>
</dbReference>
<proteinExistence type="inferred from homology"/>
<dbReference type="EC" id="1.3.1.91" evidence="19"/>
<evidence type="ECO:0000256" key="11">
    <source>
        <dbReference type="ARBA" id="ARBA00023027"/>
    </source>
</evidence>
<feature type="region of interest" description="Disordered" evidence="22">
    <location>
        <begin position="342"/>
        <end position="380"/>
    </location>
</feature>
<dbReference type="AlphaFoldDB" id="H2AWD0"/>
<dbReference type="InterPro" id="IPR018517">
    <property type="entry name" value="tRNA_hU_synthase_CS"/>
</dbReference>